<evidence type="ECO:0000256" key="8">
    <source>
        <dbReference type="ARBA" id="ARBA00023102"/>
    </source>
</evidence>
<evidence type="ECO:0000256" key="5">
    <source>
        <dbReference type="ARBA" id="ARBA00022605"/>
    </source>
</evidence>
<evidence type="ECO:0000256" key="3">
    <source>
        <dbReference type="ARBA" id="ARBA00011946"/>
    </source>
</evidence>
<dbReference type="SUPFAM" id="SSF53850">
    <property type="entry name" value="Periplasmic binding protein-like II"/>
    <property type="match status" value="1"/>
</dbReference>
<dbReference type="InterPro" id="IPR013820">
    <property type="entry name" value="ATP_PRibTrfase_cat"/>
</dbReference>
<evidence type="ECO:0000256" key="7">
    <source>
        <dbReference type="ARBA" id="ARBA00022679"/>
    </source>
</evidence>
<accession>A0A9J6PE18</accession>
<dbReference type="PANTHER" id="PTHR21403:SF8">
    <property type="entry name" value="ATP PHOSPHORIBOSYLTRANSFERASE"/>
    <property type="match status" value="1"/>
</dbReference>
<evidence type="ECO:0000256" key="10">
    <source>
        <dbReference type="NCBIfam" id="TIGR00070"/>
    </source>
</evidence>
<evidence type="ECO:0000313" key="12">
    <source>
        <dbReference type="EMBL" id="MCP1337653.1"/>
    </source>
</evidence>
<dbReference type="InterPro" id="IPR018198">
    <property type="entry name" value="ATP_PRibTrfase_CS"/>
</dbReference>
<evidence type="ECO:0000259" key="11">
    <source>
        <dbReference type="Pfam" id="PF01634"/>
    </source>
</evidence>
<evidence type="ECO:0000313" key="13">
    <source>
        <dbReference type="Proteomes" id="UP001055804"/>
    </source>
</evidence>
<evidence type="ECO:0000256" key="2">
    <source>
        <dbReference type="ARBA" id="ARBA00004667"/>
    </source>
</evidence>
<proteinExistence type="predicted"/>
<comment type="function">
    <text evidence="9">Catalyzes the condensation of ATP and 5-phosphoribose 1-diphosphate to form N'-(5'-phosphoribosyl)-ATP (PR-ATP). Has a crucial role in the pathway because the rate of histidine biosynthesis seems to be controlled primarily by regulation of HisG enzymatic activity.</text>
</comment>
<dbReference type="AlphaFoldDB" id="A0A9J6PE18"/>
<dbReference type="NCBIfam" id="TIGR00070">
    <property type="entry name" value="hisG"/>
    <property type="match status" value="1"/>
</dbReference>
<dbReference type="GO" id="GO:0005737">
    <property type="term" value="C:cytoplasm"/>
    <property type="evidence" value="ECO:0007669"/>
    <property type="project" value="InterPro"/>
</dbReference>
<sequence length="322" mass="33882">MSARLTIAVPSKGRLQEKAIGFFAQIGTPIETAGGARDYVGRLGGLDGVEVLFLQAAEIADRLRDGTVHLGITGEDLLHEHEATPGEKVEILKPLGFGRADLVVAVPKTWIDVDTMADLDEVAAGYRARHGRRLRVATKYLKLTHGFFVRHAVSDYRIVESLGATEGAPASGTAEIVVDITSTGATLAANNLKILNDGVILRSQAVLGASLKAAWGEGALAALARILDLVAADETGRRERIVEAWPKSAPSADLLARLEDAGLSVIASGEGRLVGLARADALADIADVLRAGGADPVVVREAEAVFHTAAPVLDRFRVSLGR</sequence>
<evidence type="ECO:0000256" key="4">
    <source>
        <dbReference type="ARBA" id="ARBA00020998"/>
    </source>
</evidence>
<dbReference type="EC" id="2.4.2.17" evidence="3 10"/>
<name>A0A9J6PE18_9PROT</name>
<dbReference type="InterPro" id="IPR001348">
    <property type="entry name" value="ATP_PRibTrfase_HisG"/>
</dbReference>
<feature type="domain" description="ATP phosphoribosyltransferase catalytic" evidence="11">
    <location>
        <begin position="56"/>
        <end position="214"/>
    </location>
</feature>
<dbReference type="PROSITE" id="PS01316">
    <property type="entry name" value="ATP_P_PHORIBOSYLTR"/>
    <property type="match status" value="1"/>
</dbReference>
<dbReference type="RefSeq" id="WP_269333614.1">
    <property type="nucleotide sequence ID" value="NZ_JAMZFT010000003.1"/>
</dbReference>
<evidence type="ECO:0000256" key="6">
    <source>
        <dbReference type="ARBA" id="ARBA00022676"/>
    </source>
</evidence>
<reference evidence="12" key="1">
    <citation type="submission" date="2022-06" db="EMBL/GenBank/DDBJ databases">
        <title>Isolation and Genomics of Futiania mangrovii gen. nov., sp. nov., a Rare and Metabolically-versatile member in the Class Alphaproteobacteria.</title>
        <authorList>
            <person name="Liu L."/>
            <person name="Huang W.-C."/>
            <person name="Pan J."/>
            <person name="Li J."/>
            <person name="Huang Y."/>
            <person name="Du H."/>
            <person name="Liu Y."/>
            <person name="Li M."/>
        </authorList>
    </citation>
    <scope>NUCLEOTIDE SEQUENCE</scope>
    <source>
        <strain evidence="12">FT118</strain>
    </source>
</reference>
<keyword evidence="6 12" id="KW-0328">Glycosyltransferase</keyword>
<evidence type="ECO:0000256" key="9">
    <source>
        <dbReference type="ARBA" id="ARBA00024861"/>
    </source>
</evidence>
<organism evidence="12 13">
    <name type="scientific">Futiania mangrovi</name>
    <dbReference type="NCBI Taxonomy" id="2959716"/>
    <lineage>
        <taxon>Bacteria</taxon>
        <taxon>Pseudomonadati</taxon>
        <taxon>Pseudomonadota</taxon>
        <taxon>Alphaproteobacteria</taxon>
        <taxon>Futianiales</taxon>
        <taxon>Futianiaceae</taxon>
        <taxon>Futiania</taxon>
    </lineage>
</organism>
<protein>
    <recommendedName>
        <fullName evidence="4 10">ATP phosphoribosyltransferase</fullName>
        <ecNumber evidence="3 10">2.4.2.17</ecNumber>
    </recommendedName>
</protein>
<dbReference type="Pfam" id="PF01634">
    <property type="entry name" value="HisG"/>
    <property type="match status" value="1"/>
</dbReference>
<dbReference type="Gene3D" id="3.40.190.10">
    <property type="entry name" value="Periplasmic binding protein-like II"/>
    <property type="match status" value="2"/>
</dbReference>
<gene>
    <name evidence="12" type="primary">hisG</name>
    <name evidence="12" type="ORF">NJQ99_14615</name>
</gene>
<dbReference type="Proteomes" id="UP001055804">
    <property type="component" value="Unassembled WGS sequence"/>
</dbReference>
<keyword evidence="7 12" id="KW-0808">Transferase</keyword>
<dbReference type="GO" id="GO:0000105">
    <property type="term" value="P:L-histidine biosynthetic process"/>
    <property type="evidence" value="ECO:0007669"/>
    <property type="project" value="UniProtKB-UniRule"/>
</dbReference>
<keyword evidence="8" id="KW-0368">Histidine biosynthesis</keyword>
<keyword evidence="5" id="KW-0028">Amino-acid biosynthesis</keyword>
<dbReference type="CDD" id="cd13593">
    <property type="entry name" value="PBP2_HisGL3"/>
    <property type="match status" value="1"/>
</dbReference>
<comment type="caution">
    <text evidence="12">The sequence shown here is derived from an EMBL/GenBank/DDBJ whole genome shotgun (WGS) entry which is preliminary data.</text>
</comment>
<dbReference type="EMBL" id="JAMZFT010000003">
    <property type="protein sequence ID" value="MCP1337653.1"/>
    <property type="molecule type" value="Genomic_DNA"/>
</dbReference>
<evidence type="ECO:0000256" key="1">
    <source>
        <dbReference type="ARBA" id="ARBA00000915"/>
    </source>
</evidence>
<comment type="pathway">
    <text evidence="2">Amino-acid biosynthesis; L-histidine biosynthesis; L-histidine from 5-phospho-alpha-D-ribose 1-diphosphate: step 1/9.</text>
</comment>
<keyword evidence="13" id="KW-1185">Reference proteome</keyword>
<comment type="catalytic activity">
    <reaction evidence="1">
        <text>1-(5-phospho-beta-D-ribosyl)-ATP + diphosphate = 5-phospho-alpha-D-ribose 1-diphosphate + ATP</text>
        <dbReference type="Rhea" id="RHEA:18473"/>
        <dbReference type="ChEBI" id="CHEBI:30616"/>
        <dbReference type="ChEBI" id="CHEBI:33019"/>
        <dbReference type="ChEBI" id="CHEBI:58017"/>
        <dbReference type="ChEBI" id="CHEBI:73183"/>
        <dbReference type="EC" id="2.4.2.17"/>
    </reaction>
</comment>
<dbReference type="PANTHER" id="PTHR21403">
    <property type="entry name" value="ATP PHOSPHORIBOSYLTRANSFERASE ATP-PRTASE"/>
    <property type="match status" value="1"/>
</dbReference>
<dbReference type="GO" id="GO:0003879">
    <property type="term" value="F:ATP phosphoribosyltransferase activity"/>
    <property type="evidence" value="ECO:0007669"/>
    <property type="project" value="UniProtKB-UniRule"/>
</dbReference>